<keyword evidence="3" id="KW-1185">Reference proteome</keyword>
<feature type="region of interest" description="Disordered" evidence="1">
    <location>
        <begin position="18"/>
        <end position="64"/>
    </location>
</feature>
<evidence type="ECO:0000256" key="1">
    <source>
        <dbReference type="SAM" id="MobiDB-lite"/>
    </source>
</evidence>
<gene>
    <name evidence="2" type="ORF">ACA1_329980</name>
</gene>
<dbReference type="VEuPathDB" id="AmoebaDB:ACA1_329980"/>
<dbReference type="GeneID" id="14912988"/>
<name>L8GHX7_ACACF</name>
<organism evidence="2 3">
    <name type="scientific">Acanthamoeba castellanii (strain ATCC 30010 / Neff)</name>
    <dbReference type="NCBI Taxonomy" id="1257118"/>
    <lineage>
        <taxon>Eukaryota</taxon>
        <taxon>Amoebozoa</taxon>
        <taxon>Discosea</taxon>
        <taxon>Longamoebia</taxon>
        <taxon>Centramoebida</taxon>
        <taxon>Acanthamoebidae</taxon>
        <taxon>Acanthamoeba</taxon>
    </lineage>
</organism>
<dbReference type="RefSeq" id="XP_004334477.1">
    <property type="nucleotide sequence ID" value="XM_004334429.1"/>
</dbReference>
<evidence type="ECO:0000313" key="2">
    <source>
        <dbReference type="EMBL" id="ELR12464.1"/>
    </source>
</evidence>
<accession>L8GHX7</accession>
<dbReference type="EMBL" id="KB008114">
    <property type="protein sequence ID" value="ELR12464.1"/>
    <property type="molecule type" value="Genomic_DNA"/>
</dbReference>
<protein>
    <submittedName>
        <fullName evidence="2">Uncharacterized protein</fullName>
    </submittedName>
</protein>
<sequence length="299" mass="33472">MAVRHGLQRARVRQILRGVLPGRGRDHALGPRLQRPRRQRPRPLGSAPDAPADSLQAGPGPLHPRRQLEHRVRQLAQAICVCAVAAGAHQRGGGQGRSPAAAGQAGRVRAPDRALLRHLLRVRHLARILRGLLPLLPLPRRLWSHRSPEPDVHSALLHGPGRANGRLPPEVLLRRRVAILYARGPQLPRHHLPHLHLRQRHEGVVGLLLHAPLPGRRRHPLLRRRPAHRPPAPTKETIIIFITTLIIFITSQEDQLVRTNTTTLTTLHTSNIFTVQQYTKHFFNILGCKCSVDVNVNDL</sequence>
<evidence type="ECO:0000313" key="3">
    <source>
        <dbReference type="Proteomes" id="UP000011083"/>
    </source>
</evidence>
<proteinExistence type="predicted"/>
<reference evidence="2 3" key="1">
    <citation type="journal article" date="2013" name="Genome Biol.">
        <title>Genome of Acanthamoeba castellanii highlights extensive lateral gene transfer and early evolution of tyrosine kinase signaling.</title>
        <authorList>
            <person name="Clarke M."/>
            <person name="Lohan A.J."/>
            <person name="Liu B."/>
            <person name="Lagkouvardos I."/>
            <person name="Roy S."/>
            <person name="Zafar N."/>
            <person name="Bertelli C."/>
            <person name="Schilde C."/>
            <person name="Kianianmomeni A."/>
            <person name="Burglin T.R."/>
            <person name="Frech C."/>
            <person name="Turcotte B."/>
            <person name="Kopec K.O."/>
            <person name="Synnott J.M."/>
            <person name="Choo C."/>
            <person name="Paponov I."/>
            <person name="Finkler A."/>
            <person name="Soon Heng Tan C."/>
            <person name="Hutchins A.P."/>
            <person name="Weinmeier T."/>
            <person name="Rattei T."/>
            <person name="Chu J.S."/>
            <person name="Gimenez G."/>
            <person name="Irimia M."/>
            <person name="Rigden D.J."/>
            <person name="Fitzpatrick D.A."/>
            <person name="Lorenzo-Morales J."/>
            <person name="Bateman A."/>
            <person name="Chiu C.H."/>
            <person name="Tang P."/>
            <person name="Hegemann P."/>
            <person name="Fromm H."/>
            <person name="Raoult D."/>
            <person name="Greub G."/>
            <person name="Miranda-Saavedra D."/>
            <person name="Chen N."/>
            <person name="Nash P."/>
            <person name="Ginger M.L."/>
            <person name="Horn M."/>
            <person name="Schaap P."/>
            <person name="Caler L."/>
            <person name="Loftus B."/>
        </authorList>
    </citation>
    <scope>NUCLEOTIDE SEQUENCE [LARGE SCALE GENOMIC DNA]</scope>
    <source>
        <strain evidence="2 3">Neff</strain>
    </source>
</reference>
<dbReference type="Proteomes" id="UP000011083">
    <property type="component" value="Unassembled WGS sequence"/>
</dbReference>
<dbReference type="KEGG" id="acan:ACA1_329980"/>
<dbReference type="AlphaFoldDB" id="L8GHX7"/>